<dbReference type="Pfam" id="PF02602">
    <property type="entry name" value="HEM4"/>
    <property type="match status" value="1"/>
</dbReference>
<evidence type="ECO:0000313" key="2">
    <source>
        <dbReference type="EMBL" id="MBE9042564.1"/>
    </source>
</evidence>
<protein>
    <submittedName>
        <fullName evidence="2">Uroporphyrinogen-III synthase</fullName>
    </submittedName>
</protein>
<name>A0A928ZA82_9CYAN</name>
<dbReference type="EMBL" id="JADEXN010000384">
    <property type="protein sequence ID" value="MBE9042564.1"/>
    <property type="molecule type" value="Genomic_DNA"/>
</dbReference>
<dbReference type="Proteomes" id="UP000621799">
    <property type="component" value="Unassembled WGS sequence"/>
</dbReference>
<sequence>MSHPHRLTPSHQLPLWGKRILITAPRTYASRLAQQIVDIGGLPILMPTIETCWLEDYTDLDRALQQLDRFNWIAFTSRNGIDAVAERLDRLGLSPSALTNCRSIAIGRDASRLTELGIRADMVPTEPSPHGIAMELSGVADIASQSILVPVPQVVDLREPNIVPNFIAALENLGMNVTRVPAYTTRRSLPNRYEIELNLVCQGQIDAIAFSSSAEIESFIRTIDSPHDYAGCAIACFGPYTAANAKRLGMQVAIVSEDYSSFAGFARSMAEFFAPSDGRNP</sequence>
<keyword evidence="3" id="KW-1185">Reference proteome</keyword>
<proteinExistence type="predicted"/>
<dbReference type="InterPro" id="IPR036108">
    <property type="entry name" value="4pyrrol_syn_uPrphyn_synt_sf"/>
</dbReference>
<dbReference type="GO" id="GO:0004852">
    <property type="term" value="F:uroporphyrinogen-III synthase activity"/>
    <property type="evidence" value="ECO:0007669"/>
    <property type="project" value="InterPro"/>
</dbReference>
<organism evidence="2 3">
    <name type="scientific">Zarconia navalis LEGE 11467</name>
    <dbReference type="NCBI Taxonomy" id="1828826"/>
    <lineage>
        <taxon>Bacteria</taxon>
        <taxon>Bacillati</taxon>
        <taxon>Cyanobacteriota</taxon>
        <taxon>Cyanophyceae</taxon>
        <taxon>Oscillatoriophycideae</taxon>
        <taxon>Oscillatoriales</taxon>
        <taxon>Oscillatoriales incertae sedis</taxon>
        <taxon>Zarconia</taxon>
        <taxon>Zarconia navalis</taxon>
    </lineage>
</organism>
<dbReference type="CDD" id="cd06578">
    <property type="entry name" value="HemD"/>
    <property type="match status" value="1"/>
</dbReference>
<dbReference type="SUPFAM" id="SSF69618">
    <property type="entry name" value="HemD-like"/>
    <property type="match status" value="1"/>
</dbReference>
<dbReference type="Gene3D" id="3.40.50.10090">
    <property type="match status" value="2"/>
</dbReference>
<dbReference type="AlphaFoldDB" id="A0A928ZA82"/>
<dbReference type="PANTHER" id="PTHR38020">
    <property type="entry name" value="UROPORPHYRINOGEN-III SYNTHASE"/>
    <property type="match status" value="1"/>
</dbReference>
<dbReference type="InterPro" id="IPR003754">
    <property type="entry name" value="4pyrrol_synth_uPrphyn_synth"/>
</dbReference>
<accession>A0A928ZA82</accession>
<dbReference type="RefSeq" id="WP_264322723.1">
    <property type="nucleotide sequence ID" value="NZ_JADEXN010000384.1"/>
</dbReference>
<reference evidence="2" key="1">
    <citation type="submission" date="2020-10" db="EMBL/GenBank/DDBJ databases">
        <authorList>
            <person name="Castelo-Branco R."/>
            <person name="Eusebio N."/>
            <person name="Adriana R."/>
            <person name="Vieira A."/>
            <person name="Brugerolle De Fraissinette N."/>
            <person name="Rezende De Castro R."/>
            <person name="Schneider M.P."/>
            <person name="Vasconcelos V."/>
            <person name="Leao P.N."/>
        </authorList>
    </citation>
    <scope>NUCLEOTIDE SEQUENCE</scope>
    <source>
        <strain evidence="2">LEGE 11467</strain>
    </source>
</reference>
<feature type="domain" description="Tetrapyrrole biosynthesis uroporphyrinogen III synthase" evidence="1">
    <location>
        <begin position="31"/>
        <end position="261"/>
    </location>
</feature>
<comment type="caution">
    <text evidence="2">The sequence shown here is derived from an EMBL/GenBank/DDBJ whole genome shotgun (WGS) entry which is preliminary data.</text>
</comment>
<dbReference type="PANTHER" id="PTHR38020:SF1">
    <property type="entry name" value="UROPORPHYRINOGEN-III SYNTHASE"/>
    <property type="match status" value="1"/>
</dbReference>
<dbReference type="GO" id="GO:0033014">
    <property type="term" value="P:tetrapyrrole biosynthetic process"/>
    <property type="evidence" value="ECO:0007669"/>
    <property type="project" value="InterPro"/>
</dbReference>
<evidence type="ECO:0000313" key="3">
    <source>
        <dbReference type="Proteomes" id="UP000621799"/>
    </source>
</evidence>
<evidence type="ECO:0000259" key="1">
    <source>
        <dbReference type="Pfam" id="PF02602"/>
    </source>
</evidence>
<gene>
    <name evidence="2" type="ORF">IQ235_17485</name>
</gene>